<dbReference type="EMBL" id="CAKMUD010000086">
    <property type="protein sequence ID" value="CAH1597463.1"/>
    <property type="molecule type" value="Genomic_DNA"/>
</dbReference>
<dbReference type="Proteomes" id="UP001295462">
    <property type="component" value="Unassembled WGS sequence"/>
</dbReference>
<gene>
    <name evidence="2" type="ORF">THF1A12_320062</name>
</gene>
<dbReference type="InterPro" id="IPR011010">
    <property type="entry name" value="DNA_brk_join_enz"/>
</dbReference>
<reference evidence="2" key="1">
    <citation type="submission" date="2022-01" db="EMBL/GenBank/DDBJ databases">
        <authorList>
            <person name="Lagorce A."/>
        </authorList>
    </citation>
    <scope>NUCLEOTIDE SEQUENCE</scope>
    <source>
        <strain evidence="2">Th15_F1_A12</strain>
    </source>
</reference>
<dbReference type="GO" id="GO:0006310">
    <property type="term" value="P:DNA recombination"/>
    <property type="evidence" value="ECO:0007669"/>
    <property type="project" value="UniProtKB-KW"/>
</dbReference>
<evidence type="ECO:0000256" key="1">
    <source>
        <dbReference type="ARBA" id="ARBA00023172"/>
    </source>
</evidence>
<name>A0AAU9QSS6_9VIBR</name>
<accession>A0AAU9QSS6</accession>
<dbReference type="Gene3D" id="1.10.443.10">
    <property type="entry name" value="Intergrase catalytic core"/>
    <property type="match status" value="1"/>
</dbReference>
<dbReference type="SUPFAM" id="SSF56349">
    <property type="entry name" value="DNA breaking-rejoining enzymes"/>
    <property type="match status" value="1"/>
</dbReference>
<dbReference type="GO" id="GO:0003677">
    <property type="term" value="F:DNA binding"/>
    <property type="evidence" value="ECO:0007669"/>
    <property type="project" value="InterPro"/>
</dbReference>
<evidence type="ECO:0008006" key="4">
    <source>
        <dbReference type="Google" id="ProtNLM"/>
    </source>
</evidence>
<keyword evidence="1" id="KW-0233">DNA recombination</keyword>
<comment type="caution">
    <text evidence="2">The sequence shown here is derived from an EMBL/GenBank/DDBJ whole genome shotgun (WGS) entry which is preliminary data.</text>
</comment>
<organism evidence="2 3">
    <name type="scientific">Vibrio jasicida</name>
    <dbReference type="NCBI Taxonomy" id="766224"/>
    <lineage>
        <taxon>Bacteria</taxon>
        <taxon>Pseudomonadati</taxon>
        <taxon>Pseudomonadota</taxon>
        <taxon>Gammaproteobacteria</taxon>
        <taxon>Vibrionales</taxon>
        <taxon>Vibrionaceae</taxon>
        <taxon>Vibrio</taxon>
    </lineage>
</organism>
<sequence length="264" mass="30080">MYKHCHNNALIVVILRRQATLDGRPLTNNELKKLVTSNLSRANPWTLVNKLIIQLMTTAAMREIEIVTLVVSDFISANGELNELFIIDAERAFNGRERPVLFSHDGLKQSLEQYIMLLKAEQVLTSPLDSYLGLCPTALFIVNPDTFQPFGIQKRGTKAGGAVNYAPYTLNRYVDKLIANAELSEIGINRKSLTRLYVIEAYKSDISIKDICLTSGLSVDTIMKVLAMDLSQYSPLVQWWDKREQAKEARINRMKKVRQWTFRD</sequence>
<dbReference type="InterPro" id="IPR013762">
    <property type="entry name" value="Integrase-like_cat_sf"/>
</dbReference>
<evidence type="ECO:0000313" key="3">
    <source>
        <dbReference type="Proteomes" id="UP001295462"/>
    </source>
</evidence>
<dbReference type="AlphaFoldDB" id="A0AAU9QSS6"/>
<protein>
    <recommendedName>
        <fullName evidence="4">Integrase</fullName>
    </recommendedName>
</protein>
<proteinExistence type="predicted"/>
<dbReference type="GO" id="GO:0015074">
    <property type="term" value="P:DNA integration"/>
    <property type="evidence" value="ECO:0007669"/>
    <property type="project" value="InterPro"/>
</dbReference>
<evidence type="ECO:0000313" key="2">
    <source>
        <dbReference type="EMBL" id="CAH1597463.1"/>
    </source>
</evidence>